<organism evidence="2 3">
    <name type="scientific">Lentibacillus salinarum</name>
    <dbReference type="NCBI Taxonomy" id="446820"/>
    <lineage>
        <taxon>Bacteria</taxon>
        <taxon>Bacillati</taxon>
        <taxon>Bacillota</taxon>
        <taxon>Bacilli</taxon>
        <taxon>Bacillales</taxon>
        <taxon>Bacillaceae</taxon>
        <taxon>Lentibacillus</taxon>
    </lineage>
</organism>
<evidence type="ECO:0000313" key="3">
    <source>
        <dbReference type="Proteomes" id="UP001597178"/>
    </source>
</evidence>
<comment type="caution">
    <text evidence="2">The sequence shown here is derived from an EMBL/GenBank/DDBJ whole genome shotgun (WGS) entry which is preliminary data.</text>
</comment>
<dbReference type="RefSeq" id="WP_382399188.1">
    <property type="nucleotide sequence ID" value="NZ_JBHTNH010000015.1"/>
</dbReference>
<dbReference type="Proteomes" id="UP001597178">
    <property type="component" value="Unassembled WGS sequence"/>
</dbReference>
<accession>A0ABW3ZT16</accession>
<dbReference type="EMBL" id="JBHTNH010000015">
    <property type="protein sequence ID" value="MFD1361530.1"/>
    <property type="molecule type" value="Genomic_DNA"/>
</dbReference>
<feature type="region of interest" description="Disordered" evidence="1">
    <location>
        <begin position="25"/>
        <end position="45"/>
    </location>
</feature>
<keyword evidence="3" id="KW-1185">Reference proteome</keyword>
<sequence>MGKKFLAIIILVILTACTEEPVIVKSDAPPDAPEQKPEIVEQQTDDEEEVEEFIEFALPEEKIMVNLKMVPILDSYLQAVPNRQKAIGQMTLDPIQATDKNLYMLAFSCRETACSYLLMDRTEENKTYLLADLAELSQTVLSPDGTNVMFHFTREESPSHLPLSDIVVIDLEKWEPMTPDHLQADSFALSYTWPIQFVEWTDNRNLTATVPDISEPSAEKIMAWANTEKPTKTIELTLNPKE</sequence>
<name>A0ABW3ZT16_9BACI</name>
<protein>
    <recommendedName>
        <fullName evidence="4">Lipoprotein</fullName>
    </recommendedName>
</protein>
<reference evidence="3" key="1">
    <citation type="journal article" date="2019" name="Int. J. Syst. Evol. Microbiol.">
        <title>The Global Catalogue of Microorganisms (GCM) 10K type strain sequencing project: providing services to taxonomists for standard genome sequencing and annotation.</title>
        <authorList>
            <consortium name="The Broad Institute Genomics Platform"/>
            <consortium name="The Broad Institute Genome Sequencing Center for Infectious Disease"/>
            <person name="Wu L."/>
            <person name="Ma J."/>
        </authorList>
    </citation>
    <scope>NUCLEOTIDE SEQUENCE [LARGE SCALE GENOMIC DNA]</scope>
    <source>
        <strain evidence="3">CCUG 54822</strain>
    </source>
</reference>
<dbReference type="PROSITE" id="PS51257">
    <property type="entry name" value="PROKAR_LIPOPROTEIN"/>
    <property type="match status" value="1"/>
</dbReference>
<gene>
    <name evidence="2" type="ORF">ACFQ4A_07660</name>
</gene>
<evidence type="ECO:0000313" key="2">
    <source>
        <dbReference type="EMBL" id="MFD1361530.1"/>
    </source>
</evidence>
<evidence type="ECO:0000256" key="1">
    <source>
        <dbReference type="SAM" id="MobiDB-lite"/>
    </source>
</evidence>
<evidence type="ECO:0008006" key="4">
    <source>
        <dbReference type="Google" id="ProtNLM"/>
    </source>
</evidence>
<proteinExistence type="predicted"/>